<evidence type="ECO:0000313" key="5">
    <source>
        <dbReference type="Proteomes" id="UP000015104"/>
    </source>
</evidence>
<reference evidence="5" key="1">
    <citation type="submission" date="2011-08" db="EMBL/GenBank/DDBJ databases">
        <authorList>
            <person name="Rombauts S."/>
        </authorList>
    </citation>
    <scope>NUCLEOTIDE SEQUENCE</scope>
    <source>
        <strain evidence="5">London</strain>
    </source>
</reference>
<keyword evidence="2" id="KW-0812">Transmembrane</keyword>
<sequence length="327" mass="36377">MSDEDTYGIFVRNLVAKDETGNNNLTLIDQTGCPVESKLMREVRTIDKKSKSLESFFEAFSFTGSSTLELEADVETCLERCRPVQCQVASGRSEDDYDVVVSYGRKRRSIKARNQPTGQPIDTKRMSKTLSIRAAQFGLDGSTDSIGKAHYINGVLITRATSNSLRKTNSNESNMVSMVSSNDASYDKETRPLALETDSDYDLSNHHNLASNYEQTDNNSNSIEDETSIAAAAAASIDEDKQFNNNHNYNNGNDDNDDDDVVDPMKVKTGFNLLEPTTLATFMGIMIIIQTLLLIIGLIVASRLRQSNQQQQHKIQSTDHFVSIYKP</sequence>
<keyword evidence="5" id="KW-1185">Reference proteome</keyword>
<feature type="region of interest" description="Disordered" evidence="1">
    <location>
        <begin position="240"/>
        <end position="260"/>
    </location>
</feature>
<proteinExistence type="predicted"/>
<accession>T1K7E8</accession>
<name>T1K7E8_TETUR</name>
<keyword evidence="2" id="KW-1133">Transmembrane helix</keyword>
<feature type="compositionally biased region" description="Low complexity" evidence="1">
    <location>
        <begin position="170"/>
        <end position="182"/>
    </location>
</feature>
<feature type="transmembrane region" description="Helical" evidence="2">
    <location>
        <begin position="279"/>
        <end position="301"/>
    </location>
</feature>
<dbReference type="HOGENOM" id="CLU_850805_0_0_1"/>
<evidence type="ECO:0000256" key="1">
    <source>
        <dbReference type="SAM" id="MobiDB-lite"/>
    </source>
</evidence>
<protein>
    <recommendedName>
        <fullName evidence="3">ZP domain-containing protein</fullName>
    </recommendedName>
</protein>
<keyword evidence="2" id="KW-0472">Membrane</keyword>
<dbReference type="PROSITE" id="PS51034">
    <property type="entry name" value="ZP_2"/>
    <property type="match status" value="1"/>
</dbReference>
<dbReference type="EMBL" id="CAEY01001803">
    <property type="status" value="NOT_ANNOTATED_CDS"/>
    <property type="molecule type" value="Genomic_DNA"/>
</dbReference>
<evidence type="ECO:0000313" key="4">
    <source>
        <dbReference type="EnsemblMetazoa" id="tetur06g03970.1"/>
    </source>
</evidence>
<feature type="region of interest" description="Disordered" evidence="1">
    <location>
        <begin position="167"/>
        <end position="188"/>
    </location>
</feature>
<feature type="domain" description="ZP" evidence="3">
    <location>
        <begin position="1"/>
        <end position="93"/>
    </location>
</feature>
<evidence type="ECO:0000256" key="2">
    <source>
        <dbReference type="SAM" id="Phobius"/>
    </source>
</evidence>
<dbReference type="InterPro" id="IPR001507">
    <property type="entry name" value="ZP_dom"/>
</dbReference>
<reference evidence="4" key="2">
    <citation type="submission" date="2015-06" db="UniProtKB">
        <authorList>
            <consortium name="EnsemblMetazoa"/>
        </authorList>
    </citation>
    <scope>IDENTIFICATION</scope>
</reference>
<dbReference type="AlphaFoldDB" id="T1K7E8"/>
<dbReference type="STRING" id="32264.T1K7E8"/>
<evidence type="ECO:0000259" key="3">
    <source>
        <dbReference type="PROSITE" id="PS51034"/>
    </source>
</evidence>
<dbReference type="Proteomes" id="UP000015104">
    <property type="component" value="Unassembled WGS sequence"/>
</dbReference>
<feature type="compositionally biased region" description="Low complexity" evidence="1">
    <location>
        <begin position="244"/>
        <end position="253"/>
    </location>
</feature>
<organism evidence="4 5">
    <name type="scientific">Tetranychus urticae</name>
    <name type="common">Two-spotted spider mite</name>
    <dbReference type="NCBI Taxonomy" id="32264"/>
    <lineage>
        <taxon>Eukaryota</taxon>
        <taxon>Metazoa</taxon>
        <taxon>Ecdysozoa</taxon>
        <taxon>Arthropoda</taxon>
        <taxon>Chelicerata</taxon>
        <taxon>Arachnida</taxon>
        <taxon>Acari</taxon>
        <taxon>Acariformes</taxon>
        <taxon>Trombidiformes</taxon>
        <taxon>Prostigmata</taxon>
        <taxon>Eleutherengona</taxon>
        <taxon>Raphignathae</taxon>
        <taxon>Tetranychoidea</taxon>
        <taxon>Tetranychidae</taxon>
        <taxon>Tetranychus</taxon>
    </lineage>
</organism>
<dbReference type="PANTHER" id="PTHR46560:SF7">
    <property type="entry name" value="RE59626P"/>
    <property type="match status" value="1"/>
</dbReference>
<dbReference type="PANTHER" id="PTHR46560">
    <property type="entry name" value="CYPHER, ISOFORM B"/>
    <property type="match status" value="1"/>
</dbReference>
<dbReference type="EnsemblMetazoa" id="tetur06g03970.1">
    <property type="protein sequence ID" value="tetur06g03970.1"/>
    <property type="gene ID" value="tetur06g03970"/>
</dbReference>